<evidence type="ECO:0000259" key="2">
    <source>
        <dbReference type="PROSITE" id="PS50102"/>
    </source>
</evidence>
<dbReference type="PROSITE" id="PS50102">
    <property type="entry name" value="RRM"/>
    <property type="match status" value="2"/>
</dbReference>
<keyword evidence="4" id="KW-1185">Reference proteome</keyword>
<dbReference type="InterPro" id="IPR035979">
    <property type="entry name" value="RBD_domain_sf"/>
</dbReference>
<dbReference type="Proteomes" id="UP000092321">
    <property type="component" value="Unassembled WGS sequence"/>
</dbReference>
<dbReference type="AlphaFoldDB" id="A0A1B7T982"/>
<dbReference type="SMART" id="SM00360">
    <property type="entry name" value="RRM"/>
    <property type="match status" value="2"/>
</dbReference>
<feature type="domain" description="RRM" evidence="2">
    <location>
        <begin position="48"/>
        <end position="123"/>
    </location>
</feature>
<dbReference type="Gene3D" id="3.30.70.330">
    <property type="match status" value="3"/>
</dbReference>
<accession>A0A1B7T982</accession>
<evidence type="ECO:0000313" key="3">
    <source>
        <dbReference type="EMBL" id="OBA25275.1"/>
    </source>
</evidence>
<feature type="domain" description="RRM" evidence="2">
    <location>
        <begin position="124"/>
        <end position="204"/>
    </location>
</feature>
<evidence type="ECO:0000256" key="1">
    <source>
        <dbReference type="PROSITE-ProRule" id="PRU00176"/>
    </source>
</evidence>
<organism evidence="3 4">
    <name type="scientific">Hanseniaspora valbyensis NRRL Y-1626</name>
    <dbReference type="NCBI Taxonomy" id="766949"/>
    <lineage>
        <taxon>Eukaryota</taxon>
        <taxon>Fungi</taxon>
        <taxon>Dikarya</taxon>
        <taxon>Ascomycota</taxon>
        <taxon>Saccharomycotina</taxon>
        <taxon>Saccharomycetes</taxon>
        <taxon>Saccharomycodales</taxon>
        <taxon>Saccharomycodaceae</taxon>
        <taxon>Hanseniaspora</taxon>
    </lineage>
</organism>
<gene>
    <name evidence="3" type="ORF">HANVADRAFT_78187</name>
</gene>
<proteinExistence type="predicted"/>
<name>A0A1B7T982_9ASCO</name>
<comment type="caution">
    <text evidence="3">The sequence shown here is derived from an EMBL/GenBank/DDBJ whole genome shotgun (WGS) entry which is preliminary data.</text>
</comment>
<dbReference type="InterPro" id="IPR000504">
    <property type="entry name" value="RRM_dom"/>
</dbReference>
<reference evidence="4" key="1">
    <citation type="journal article" date="2016" name="Proc. Natl. Acad. Sci. U.S.A.">
        <title>Comparative genomics of biotechnologically important yeasts.</title>
        <authorList>
            <person name="Riley R."/>
            <person name="Haridas S."/>
            <person name="Wolfe K.H."/>
            <person name="Lopes M.R."/>
            <person name="Hittinger C.T."/>
            <person name="Goeker M."/>
            <person name="Salamov A.A."/>
            <person name="Wisecaver J.H."/>
            <person name="Long T.M."/>
            <person name="Calvey C.H."/>
            <person name="Aerts A.L."/>
            <person name="Barry K.W."/>
            <person name="Choi C."/>
            <person name="Clum A."/>
            <person name="Coughlan A.Y."/>
            <person name="Deshpande S."/>
            <person name="Douglass A.P."/>
            <person name="Hanson S.J."/>
            <person name="Klenk H.-P."/>
            <person name="LaButti K.M."/>
            <person name="Lapidus A."/>
            <person name="Lindquist E.A."/>
            <person name="Lipzen A.M."/>
            <person name="Meier-Kolthoff J.P."/>
            <person name="Ohm R.A."/>
            <person name="Otillar R.P."/>
            <person name="Pangilinan J.L."/>
            <person name="Peng Y."/>
            <person name="Rokas A."/>
            <person name="Rosa C.A."/>
            <person name="Scheuner C."/>
            <person name="Sibirny A.A."/>
            <person name="Slot J.C."/>
            <person name="Stielow J.B."/>
            <person name="Sun H."/>
            <person name="Kurtzman C.P."/>
            <person name="Blackwell M."/>
            <person name="Grigoriev I.V."/>
            <person name="Jeffries T.W."/>
        </authorList>
    </citation>
    <scope>NUCLEOTIDE SEQUENCE [LARGE SCALE GENOMIC DNA]</scope>
    <source>
        <strain evidence="4">NRRL Y-1626</strain>
    </source>
</reference>
<keyword evidence="1" id="KW-0694">RNA-binding</keyword>
<dbReference type="EMBL" id="LXPE01000164">
    <property type="protein sequence ID" value="OBA25275.1"/>
    <property type="molecule type" value="Genomic_DNA"/>
</dbReference>
<dbReference type="SUPFAM" id="SSF54928">
    <property type="entry name" value="RNA-binding domain, RBD"/>
    <property type="match status" value="1"/>
</dbReference>
<sequence length="488" mass="57377">MDENCKRKRDDNDTIINDNLISNKKQKVNIFKEVPENEILQRTEREFTTVFVKNLPKNTNIKTINRFFEKCGEIKNTKFIKNIQLAKIQFSDREEMMSALTMNFKHFNNNDQSNIITVEPYENSSLWLTNYPPEYSYLDLKNLFEKTVGKDTVFEVRLPSLKFNSNKRFAYIDLISNKHCIEAINLLNDTVIDNYKLIVKLNQAEPDLNRTKNDTSKEDIKNINAKELYLTNLRPENKDEDIFNSLKEKCRCSTISNEEHFEFPIKRPTTKKYIGFVMFKNVDCISKIIDFSKNNNNDFFVNMKKNKVFYQKVESKGYLERVKFKKMIQYGTKYRDYNQWVSLFPLIEDKINHFNKFQFQNFLQSEIANVQVLEVLLISDYKGVLVKLNNEASASKLKLKFDNTDVLKFNNTTYAKANVKCRTILDLVNSENSSNISKVTTNKEHKTTDLTKKELKVDLKTDLQPVPTKDAVKPSQVMSNNDFRNLFK</sequence>
<evidence type="ECO:0000313" key="4">
    <source>
        <dbReference type="Proteomes" id="UP000092321"/>
    </source>
</evidence>
<protein>
    <recommendedName>
        <fullName evidence="2">RRM domain-containing protein</fullName>
    </recommendedName>
</protein>
<dbReference type="Pfam" id="PF00076">
    <property type="entry name" value="RRM_1"/>
    <property type="match status" value="1"/>
</dbReference>
<dbReference type="GO" id="GO:0003723">
    <property type="term" value="F:RNA binding"/>
    <property type="evidence" value="ECO:0007669"/>
    <property type="project" value="UniProtKB-UniRule"/>
</dbReference>
<dbReference type="OrthoDB" id="360390at2759"/>
<dbReference type="InterPro" id="IPR012677">
    <property type="entry name" value="Nucleotide-bd_a/b_plait_sf"/>
</dbReference>